<keyword evidence="7" id="KW-1185">Reference proteome</keyword>
<keyword evidence="4 5" id="KW-0732">Signal</keyword>
<dbReference type="InterPro" id="IPR050490">
    <property type="entry name" value="Bact_solute-bd_prot1"/>
</dbReference>
<evidence type="ECO:0000256" key="5">
    <source>
        <dbReference type="SAM" id="SignalP"/>
    </source>
</evidence>
<proteinExistence type="inferred from homology"/>
<accession>A0ABS1CWP1</accession>
<evidence type="ECO:0000256" key="3">
    <source>
        <dbReference type="ARBA" id="ARBA00022448"/>
    </source>
</evidence>
<evidence type="ECO:0000256" key="1">
    <source>
        <dbReference type="ARBA" id="ARBA00004418"/>
    </source>
</evidence>
<protein>
    <recommendedName>
        <fullName evidence="8">ABC transporter substrate-binding protein</fullName>
    </recommendedName>
</protein>
<dbReference type="Proteomes" id="UP000697995">
    <property type="component" value="Unassembled WGS sequence"/>
</dbReference>
<dbReference type="PANTHER" id="PTHR43649">
    <property type="entry name" value="ARABINOSE-BINDING PROTEIN-RELATED"/>
    <property type="match status" value="1"/>
</dbReference>
<evidence type="ECO:0008006" key="8">
    <source>
        <dbReference type="Google" id="ProtNLM"/>
    </source>
</evidence>
<dbReference type="InterPro" id="IPR006059">
    <property type="entry name" value="SBP"/>
</dbReference>
<reference evidence="6 7" key="1">
    <citation type="journal article" date="2020" name="Microorganisms">
        <title>Osmotic Adaptation and Compatible Solute Biosynthesis of Phototrophic Bacteria as Revealed from Genome Analyses.</title>
        <authorList>
            <person name="Imhoff J.F."/>
            <person name="Rahn T."/>
            <person name="Kunzel S."/>
            <person name="Keller A."/>
            <person name="Neulinger S.C."/>
        </authorList>
    </citation>
    <scope>NUCLEOTIDE SEQUENCE [LARGE SCALE GENOMIC DNA]</scope>
    <source>
        <strain evidence="6 7">DSM 15382</strain>
    </source>
</reference>
<comment type="caution">
    <text evidence="6">The sequence shown here is derived from an EMBL/GenBank/DDBJ whole genome shotgun (WGS) entry which is preliminary data.</text>
</comment>
<evidence type="ECO:0000313" key="6">
    <source>
        <dbReference type="EMBL" id="MBK1658798.1"/>
    </source>
</evidence>
<comment type="subcellular location">
    <subcellularLocation>
        <location evidence="1">Periplasm</location>
    </subcellularLocation>
</comment>
<feature type="signal peptide" evidence="5">
    <location>
        <begin position="1"/>
        <end position="28"/>
    </location>
</feature>
<organism evidence="6 7">
    <name type="scientific">Paracraurococcus ruber</name>
    <dbReference type="NCBI Taxonomy" id="77675"/>
    <lineage>
        <taxon>Bacteria</taxon>
        <taxon>Pseudomonadati</taxon>
        <taxon>Pseudomonadota</taxon>
        <taxon>Alphaproteobacteria</taxon>
        <taxon>Acetobacterales</taxon>
        <taxon>Roseomonadaceae</taxon>
        <taxon>Paracraurococcus</taxon>
    </lineage>
</organism>
<dbReference type="EMBL" id="NRSG01000068">
    <property type="protein sequence ID" value="MBK1658798.1"/>
    <property type="molecule type" value="Genomic_DNA"/>
</dbReference>
<evidence type="ECO:0000313" key="7">
    <source>
        <dbReference type="Proteomes" id="UP000697995"/>
    </source>
</evidence>
<sequence length="431" mass="47149">MGGRVAMTGRRHLLAAAAAGALSPQARAQALPFQPERGASLRLLRWGKFLDAEERATTENIRAFTEATGVEVRVDSVWQDDVHPQLSVAASIGSGPDVAWTLQMTPQLLADKLLDLSDLAAQVGQAGGGWYRLVEQYGMRDGRWIGLSPFVVGVLPVYRISTLREAGFERFPADTDGFLRLVREMKRIGKPAGFALSRAPNDGNSFAHWLLWSHGGKLVDERNRVAINSPETIRAIEYAREVAQHFIPGTQGWNDASNNGSFLNGQVHLTNNAVSIYGKALADRMEVAADIDHALWPVGPVGQPAELHIVFPFVVMRYTRYPNAAKALLAFLMDPPRYRRVLEASVGYLSQGLRAYDDSPVWTRDPKVRLFRDVAARGRPISWAGTLGPEASAALADSVVADMFAEAVGGQATAREAAARAERRAQRIYRG</sequence>
<dbReference type="Gene3D" id="3.40.190.10">
    <property type="entry name" value="Periplasmic binding protein-like II"/>
    <property type="match status" value="1"/>
</dbReference>
<feature type="chain" id="PRO_5046698657" description="ABC transporter substrate-binding protein" evidence="5">
    <location>
        <begin position="29"/>
        <end position="431"/>
    </location>
</feature>
<keyword evidence="3" id="KW-0813">Transport</keyword>
<dbReference type="PANTHER" id="PTHR43649:SF34">
    <property type="entry name" value="ABC TRANSPORTER PERIPLASMIC-BINDING PROTEIN YCJN-RELATED"/>
    <property type="match status" value="1"/>
</dbReference>
<dbReference type="SUPFAM" id="SSF53850">
    <property type="entry name" value="Periplasmic binding protein-like II"/>
    <property type="match status" value="1"/>
</dbReference>
<comment type="similarity">
    <text evidence="2">Belongs to the bacterial solute-binding protein 1 family.</text>
</comment>
<gene>
    <name evidence="6" type="ORF">CKO45_11195</name>
</gene>
<evidence type="ECO:0000256" key="2">
    <source>
        <dbReference type="ARBA" id="ARBA00008520"/>
    </source>
</evidence>
<name>A0ABS1CWP1_9PROT</name>
<evidence type="ECO:0000256" key="4">
    <source>
        <dbReference type="ARBA" id="ARBA00022729"/>
    </source>
</evidence>
<dbReference type="Pfam" id="PF13416">
    <property type="entry name" value="SBP_bac_8"/>
    <property type="match status" value="1"/>
</dbReference>